<keyword evidence="1" id="KW-0812">Transmembrane</keyword>
<sequence length="618" mass="68878">MVEKRNAAALHAIQTSCSPSMLGHINDYDSAKAAWDTLDKLLQPQLQKRRPKTASYHKDQEFRMKLWKAIEKGDLNTVKDRISHNPGTKNMRNPNSGMTTLHYAIYAGRAEIAEELMKDMSAEDLERQDCSGATFLHIVALTGATEIAESLVKRHDGLLGFANSQGHIPVVTACVSDQTATAIFLYDVTSASFSFPEIILHGTNLLHYAILSKNFGIALDLVQSFPTLAIAPSSPLPSTVVNLSYMPSAFNSSSQLSFCQRLIYKDIKSDIPGGFISLNSYGMLQLNAKLSLSLSLHSIRQIYDMKLIHAQAVALLRRICRQLSSLDSEELEERGIHIAISEAIRQGIREIIVEMTKAYPELIMSQYTYSTYIFRYAIKYRQENIFNLTDKLDARKSSTFADVDSLGNNVLHLAAQLAPFPRLSRISGAALQMQRELQWYKEVETLSSPILKEMRNCDGEKPHQVFTRSHKELLMEGEKWMKKTATSFTIASALIVTIMFAAAFTVPGGNKQESGLPNFLHEKSFRIFVISDAVALYAEEDFLTSLPTKLIVALSTLFLSIVAMMVSFCAALMIIMDGQLLLVIPIFLLAGIPVTLFILLQFPLLCEILVATSISIFR</sequence>
<dbReference type="Pfam" id="PF12796">
    <property type="entry name" value="Ank_2"/>
    <property type="match status" value="1"/>
</dbReference>
<dbReference type="SMART" id="SM00248">
    <property type="entry name" value="ANK"/>
    <property type="match status" value="3"/>
</dbReference>
<reference evidence="3 4" key="1">
    <citation type="journal article" date="2020" name="Nat. Commun.">
        <title>Genome of Tripterygium wilfordii and identification of cytochrome P450 involved in triptolide biosynthesis.</title>
        <authorList>
            <person name="Tu L."/>
            <person name="Su P."/>
            <person name="Zhang Z."/>
            <person name="Gao L."/>
            <person name="Wang J."/>
            <person name="Hu T."/>
            <person name="Zhou J."/>
            <person name="Zhang Y."/>
            <person name="Zhao Y."/>
            <person name="Liu Y."/>
            <person name="Song Y."/>
            <person name="Tong Y."/>
            <person name="Lu Y."/>
            <person name="Yang J."/>
            <person name="Xu C."/>
            <person name="Jia M."/>
            <person name="Peters R.J."/>
            <person name="Huang L."/>
            <person name="Gao W."/>
        </authorList>
    </citation>
    <scope>NUCLEOTIDE SEQUENCE [LARGE SCALE GENOMIC DNA]</scope>
    <source>
        <strain evidence="4">cv. XIE 37</strain>
        <tissue evidence="3">Leaf</tissue>
    </source>
</reference>
<keyword evidence="4" id="KW-1185">Reference proteome</keyword>
<evidence type="ECO:0000313" key="4">
    <source>
        <dbReference type="Proteomes" id="UP000593562"/>
    </source>
</evidence>
<evidence type="ECO:0000313" key="3">
    <source>
        <dbReference type="EMBL" id="KAF5738342.1"/>
    </source>
</evidence>
<feature type="transmembrane region" description="Helical" evidence="1">
    <location>
        <begin position="485"/>
        <end position="506"/>
    </location>
</feature>
<dbReference type="FunCoup" id="A0A7J7CW38">
    <property type="interactions" value="175"/>
</dbReference>
<feature type="transmembrane region" description="Helical" evidence="1">
    <location>
        <begin position="550"/>
        <end position="573"/>
    </location>
</feature>
<dbReference type="SUPFAM" id="SSF48403">
    <property type="entry name" value="Ankyrin repeat"/>
    <property type="match status" value="1"/>
</dbReference>
<name>A0A7J7CW38_TRIWF</name>
<dbReference type="EMBL" id="JAAARO010000013">
    <property type="protein sequence ID" value="KAF5738342.1"/>
    <property type="molecule type" value="Genomic_DNA"/>
</dbReference>
<keyword evidence="1" id="KW-1133">Transmembrane helix</keyword>
<accession>A0A7J7CW38</accession>
<evidence type="ECO:0000256" key="1">
    <source>
        <dbReference type="SAM" id="Phobius"/>
    </source>
</evidence>
<dbReference type="PANTHER" id="PTHR24177">
    <property type="entry name" value="CASKIN"/>
    <property type="match status" value="1"/>
</dbReference>
<organism evidence="3 4">
    <name type="scientific">Tripterygium wilfordii</name>
    <name type="common">Thunder God vine</name>
    <dbReference type="NCBI Taxonomy" id="458696"/>
    <lineage>
        <taxon>Eukaryota</taxon>
        <taxon>Viridiplantae</taxon>
        <taxon>Streptophyta</taxon>
        <taxon>Embryophyta</taxon>
        <taxon>Tracheophyta</taxon>
        <taxon>Spermatophyta</taxon>
        <taxon>Magnoliopsida</taxon>
        <taxon>eudicotyledons</taxon>
        <taxon>Gunneridae</taxon>
        <taxon>Pentapetalae</taxon>
        <taxon>rosids</taxon>
        <taxon>fabids</taxon>
        <taxon>Celastrales</taxon>
        <taxon>Celastraceae</taxon>
        <taxon>Tripterygium</taxon>
    </lineage>
</organism>
<dbReference type="Pfam" id="PF13962">
    <property type="entry name" value="PGG"/>
    <property type="match status" value="1"/>
</dbReference>
<dbReference type="Gene3D" id="1.25.40.20">
    <property type="entry name" value="Ankyrin repeat-containing domain"/>
    <property type="match status" value="1"/>
</dbReference>
<feature type="domain" description="PGG" evidence="2">
    <location>
        <begin position="478"/>
        <end position="574"/>
    </location>
</feature>
<keyword evidence="1" id="KW-0472">Membrane</keyword>
<dbReference type="InterPro" id="IPR026961">
    <property type="entry name" value="PGG_dom"/>
</dbReference>
<dbReference type="GO" id="GO:0016020">
    <property type="term" value="C:membrane"/>
    <property type="evidence" value="ECO:0007669"/>
    <property type="project" value="TreeGrafter"/>
</dbReference>
<dbReference type="Proteomes" id="UP000593562">
    <property type="component" value="Unassembled WGS sequence"/>
</dbReference>
<feature type="transmembrane region" description="Helical" evidence="1">
    <location>
        <begin position="580"/>
        <end position="600"/>
    </location>
</feature>
<gene>
    <name evidence="3" type="ORF">HS088_TW13G01240</name>
</gene>
<evidence type="ECO:0000259" key="2">
    <source>
        <dbReference type="Pfam" id="PF13962"/>
    </source>
</evidence>
<dbReference type="InParanoid" id="A0A7J7CW38"/>
<dbReference type="PANTHER" id="PTHR24177:SF329">
    <property type="entry name" value="ANKYRIN REPEAT PROTEIN"/>
    <property type="match status" value="1"/>
</dbReference>
<comment type="caution">
    <text evidence="3">The sequence shown here is derived from an EMBL/GenBank/DDBJ whole genome shotgun (WGS) entry which is preliminary data.</text>
</comment>
<dbReference type="AlphaFoldDB" id="A0A7J7CW38"/>
<dbReference type="InterPro" id="IPR036770">
    <property type="entry name" value="Ankyrin_rpt-contain_sf"/>
</dbReference>
<protein>
    <recommendedName>
        <fullName evidence="2">PGG domain-containing protein</fullName>
    </recommendedName>
</protein>
<proteinExistence type="predicted"/>
<dbReference type="InterPro" id="IPR002110">
    <property type="entry name" value="Ankyrin_rpt"/>
</dbReference>